<proteinExistence type="predicted"/>
<name>A0A0A9GIW5_ARUDO</name>
<dbReference type="EMBL" id="GBRH01173464">
    <property type="protein sequence ID" value="JAE24432.1"/>
    <property type="molecule type" value="Transcribed_RNA"/>
</dbReference>
<sequence length="52" mass="5552">MGFTCFCDGGPTSDRCGAKKTAVIAGNYTYIVFVADSAIVVHGIHNRCHIFS</sequence>
<organism evidence="1">
    <name type="scientific">Arundo donax</name>
    <name type="common">Giant reed</name>
    <name type="synonym">Donax arundinaceus</name>
    <dbReference type="NCBI Taxonomy" id="35708"/>
    <lineage>
        <taxon>Eukaryota</taxon>
        <taxon>Viridiplantae</taxon>
        <taxon>Streptophyta</taxon>
        <taxon>Embryophyta</taxon>
        <taxon>Tracheophyta</taxon>
        <taxon>Spermatophyta</taxon>
        <taxon>Magnoliopsida</taxon>
        <taxon>Liliopsida</taxon>
        <taxon>Poales</taxon>
        <taxon>Poaceae</taxon>
        <taxon>PACMAD clade</taxon>
        <taxon>Arundinoideae</taxon>
        <taxon>Arundineae</taxon>
        <taxon>Arundo</taxon>
    </lineage>
</organism>
<accession>A0A0A9GIW5</accession>
<reference evidence="1" key="1">
    <citation type="submission" date="2014-09" db="EMBL/GenBank/DDBJ databases">
        <authorList>
            <person name="Magalhaes I.L.F."/>
            <person name="Oliveira U."/>
            <person name="Santos F.R."/>
            <person name="Vidigal T.H.D.A."/>
            <person name="Brescovit A.D."/>
            <person name="Santos A.J."/>
        </authorList>
    </citation>
    <scope>NUCLEOTIDE SEQUENCE</scope>
    <source>
        <tissue evidence="1">Shoot tissue taken approximately 20 cm above the soil surface</tissue>
    </source>
</reference>
<reference evidence="1" key="2">
    <citation type="journal article" date="2015" name="Data Brief">
        <title>Shoot transcriptome of the giant reed, Arundo donax.</title>
        <authorList>
            <person name="Barrero R.A."/>
            <person name="Guerrero F.D."/>
            <person name="Moolhuijzen P."/>
            <person name="Goolsby J.A."/>
            <person name="Tidwell J."/>
            <person name="Bellgard S.E."/>
            <person name="Bellgard M.I."/>
        </authorList>
    </citation>
    <scope>NUCLEOTIDE SEQUENCE</scope>
    <source>
        <tissue evidence="1">Shoot tissue taken approximately 20 cm above the soil surface</tissue>
    </source>
</reference>
<dbReference type="AlphaFoldDB" id="A0A0A9GIW5"/>
<protein>
    <submittedName>
        <fullName evidence="1">Uncharacterized protein</fullName>
    </submittedName>
</protein>
<evidence type="ECO:0000313" key="1">
    <source>
        <dbReference type="EMBL" id="JAE24432.1"/>
    </source>
</evidence>